<dbReference type="Pfam" id="PF01068">
    <property type="entry name" value="DNA_ligase_A_M"/>
    <property type="match status" value="2"/>
</dbReference>
<name>A0A229NVG6_9BACL</name>
<dbReference type="GO" id="GO:0003677">
    <property type="term" value="F:DNA binding"/>
    <property type="evidence" value="ECO:0007669"/>
    <property type="project" value="InterPro"/>
</dbReference>
<evidence type="ECO:0000256" key="1">
    <source>
        <dbReference type="ARBA" id="ARBA00034003"/>
    </source>
</evidence>
<evidence type="ECO:0000256" key="2">
    <source>
        <dbReference type="SAM" id="MobiDB-lite"/>
    </source>
</evidence>
<dbReference type="Gene3D" id="3.30.470.30">
    <property type="entry name" value="DNA ligase/mRNA capping enzyme"/>
    <property type="match status" value="2"/>
</dbReference>
<proteinExistence type="predicted"/>
<dbReference type="SUPFAM" id="SSF56091">
    <property type="entry name" value="DNA ligase/mRNA capping enzyme, catalytic domain"/>
    <property type="match status" value="1"/>
</dbReference>
<dbReference type="InterPro" id="IPR012340">
    <property type="entry name" value="NA-bd_OB-fold"/>
</dbReference>
<dbReference type="GO" id="GO:0005524">
    <property type="term" value="F:ATP binding"/>
    <property type="evidence" value="ECO:0007669"/>
    <property type="project" value="InterPro"/>
</dbReference>
<dbReference type="EMBL" id="NMUQ01000003">
    <property type="protein sequence ID" value="OXM13735.1"/>
    <property type="molecule type" value="Genomic_DNA"/>
</dbReference>
<dbReference type="OrthoDB" id="9802472at2"/>
<evidence type="ECO:0000313" key="4">
    <source>
        <dbReference type="EMBL" id="OXM13735.1"/>
    </source>
</evidence>
<sequence>MGTHDSSMSEGMVAPMAPITAAKLPSGEEWGYQIKWDGVRLLALIGEDKSVQLISRQGLLKNLIYPELVALLQGCASSLGRCVLDGELISWTGERPSFQRVLQRERTRGYGGSSAMTELRHPDPGIAPWRSSDAAAASQRNTGASAPAADDSFGLPNRPESVSTSSQVAHGIFPSPPGLVFVLFDLLAVDGRDLRQLPFRERHETLLRLAPLLPNGLLVTELYSDGEALWRWVSNAGWEGVVSKRLTSPYREAKKHRDWLKTKTALLVDVDIVGLKVREGQAVSLIMSLDGQYFGSVSLGLTGEMRALLTSQLVPGNAFADGRSQYGKLPFPTLHPDLKRERIVWLEQPIPCTVTGLEITEAGQLRHPKLASFGRRG</sequence>
<dbReference type="PROSITE" id="PS50160">
    <property type="entry name" value="DNA_LIGASE_A3"/>
    <property type="match status" value="1"/>
</dbReference>
<protein>
    <recommendedName>
        <fullName evidence="3">ATP-dependent DNA ligase family profile domain-containing protein</fullName>
    </recommendedName>
</protein>
<reference evidence="4 5" key="1">
    <citation type="submission" date="2017-07" db="EMBL/GenBank/DDBJ databases">
        <title>Paenibacillus herberti R33 genome sequencing and assembly.</title>
        <authorList>
            <person name="Su W."/>
        </authorList>
    </citation>
    <scope>NUCLEOTIDE SEQUENCE [LARGE SCALE GENOMIC DNA]</scope>
    <source>
        <strain evidence="4 5">R33</strain>
    </source>
</reference>
<dbReference type="InterPro" id="IPR029710">
    <property type="entry name" value="LIG4"/>
</dbReference>
<feature type="region of interest" description="Disordered" evidence="2">
    <location>
        <begin position="109"/>
        <end position="162"/>
    </location>
</feature>
<dbReference type="PANTHER" id="PTHR45997">
    <property type="entry name" value="DNA LIGASE 4"/>
    <property type="match status" value="1"/>
</dbReference>
<organism evidence="4 5">
    <name type="scientific">Paenibacillus herberti</name>
    <dbReference type="NCBI Taxonomy" id="1619309"/>
    <lineage>
        <taxon>Bacteria</taxon>
        <taxon>Bacillati</taxon>
        <taxon>Bacillota</taxon>
        <taxon>Bacilli</taxon>
        <taxon>Bacillales</taxon>
        <taxon>Paenibacillaceae</taxon>
        <taxon>Paenibacillus</taxon>
    </lineage>
</organism>
<gene>
    <name evidence="4" type="ORF">CGZ75_22215</name>
</gene>
<dbReference type="Gene3D" id="2.40.50.140">
    <property type="entry name" value="Nucleic acid-binding proteins"/>
    <property type="match status" value="1"/>
</dbReference>
<dbReference type="GO" id="GO:0003910">
    <property type="term" value="F:DNA ligase (ATP) activity"/>
    <property type="evidence" value="ECO:0007669"/>
    <property type="project" value="UniProtKB-EC"/>
</dbReference>
<dbReference type="InterPro" id="IPR012310">
    <property type="entry name" value="DNA_ligase_ATP-dep_cent"/>
</dbReference>
<dbReference type="GO" id="GO:0006310">
    <property type="term" value="P:DNA recombination"/>
    <property type="evidence" value="ECO:0007669"/>
    <property type="project" value="InterPro"/>
</dbReference>
<dbReference type="RefSeq" id="WP_089526437.1">
    <property type="nucleotide sequence ID" value="NZ_NMUQ01000003.1"/>
</dbReference>
<comment type="caution">
    <text evidence="4">The sequence shown here is derived from an EMBL/GenBank/DDBJ whole genome shotgun (WGS) entry which is preliminary data.</text>
</comment>
<dbReference type="GO" id="GO:0006303">
    <property type="term" value="P:double-strand break repair via nonhomologous end joining"/>
    <property type="evidence" value="ECO:0007669"/>
    <property type="project" value="TreeGrafter"/>
</dbReference>
<evidence type="ECO:0000259" key="3">
    <source>
        <dbReference type="PROSITE" id="PS50160"/>
    </source>
</evidence>
<dbReference type="Proteomes" id="UP000215145">
    <property type="component" value="Unassembled WGS sequence"/>
</dbReference>
<evidence type="ECO:0000313" key="5">
    <source>
        <dbReference type="Proteomes" id="UP000215145"/>
    </source>
</evidence>
<dbReference type="SUPFAM" id="SSF50249">
    <property type="entry name" value="Nucleic acid-binding proteins"/>
    <property type="match status" value="1"/>
</dbReference>
<dbReference type="GO" id="GO:0006297">
    <property type="term" value="P:nucleotide-excision repair, DNA gap filling"/>
    <property type="evidence" value="ECO:0007669"/>
    <property type="project" value="TreeGrafter"/>
</dbReference>
<feature type="domain" description="ATP-dependent DNA ligase family profile" evidence="3">
    <location>
        <begin position="181"/>
        <end position="295"/>
    </location>
</feature>
<dbReference type="AlphaFoldDB" id="A0A229NVG6"/>
<comment type="catalytic activity">
    <reaction evidence="1">
        <text>ATP + (deoxyribonucleotide)n-3'-hydroxyl + 5'-phospho-(deoxyribonucleotide)m = (deoxyribonucleotide)n+m + AMP + diphosphate.</text>
        <dbReference type="EC" id="6.5.1.1"/>
    </reaction>
</comment>
<keyword evidence="5" id="KW-1185">Reference proteome</keyword>
<dbReference type="PANTHER" id="PTHR45997:SF1">
    <property type="entry name" value="DNA LIGASE 4"/>
    <property type="match status" value="1"/>
</dbReference>
<accession>A0A229NVG6</accession>